<dbReference type="SUPFAM" id="SSF50249">
    <property type="entry name" value="Nucleic acid-binding proteins"/>
    <property type="match status" value="5"/>
</dbReference>
<accession>A0ABR3ZWB0</accession>
<feature type="domain" description="CSD" evidence="3">
    <location>
        <begin position="5"/>
        <end position="66"/>
    </location>
</feature>
<feature type="domain" description="CSD" evidence="3">
    <location>
        <begin position="77"/>
        <end position="132"/>
    </location>
</feature>
<comment type="caution">
    <text evidence="4">The sequence shown here is derived from an EMBL/GenBank/DDBJ whole genome shotgun (WGS) entry which is preliminary data.</text>
</comment>
<feature type="domain" description="CSD" evidence="3">
    <location>
        <begin position="221"/>
        <end position="284"/>
    </location>
</feature>
<feature type="region of interest" description="Disordered" evidence="2">
    <location>
        <begin position="394"/>
        <end position="421"/>
    </location>
</feature>
<dbReference type="SMART" id="SM00357">
    <property type="entry name" value="CSP"/>
    <property type="match status" value="4"/>
</dbReference>
<dbReference type="Pfam" id="PF00313">
    <property type="entry name" value="CSD"/>
    <property type="match status" value="3"/>
</dbReference>
<protein>
    <recommendedName>
        <fullName evidence="3">CSD domain-containing protein</fullName>
    </recommendedName>
</protein>
<dbReference type="Proteomes" id="UP001590950">
    <property type="component" value="Unassembled WGS sequence"/>
</dbReference>
<name>A0ABR3ZWB0_9LECA</name>
<evidence type="ECO:0000256" key="1">
    <source>
        <dbReference type="ARBA" id="ARBA00022553"/>
    </source>
</evidence>
<dbReference type="PANTHER" id="PTHR12962:SF1">
    <property type="entry name" value="COLD SHOCK DOMAIN-CONTAINING PROTEIN CG9705"/>
    <property type="match status" value="1"/>
</dbReference>
<dbReference type="InterPro" id="IPR002059">
    <property type="entry name" value="CSP_DNA-bd"/>
</dbReference>
<dbReference type="PANTHER" id="PTHR12962">
    <property type="entry name" value="CALCIUM-REGULATED HEAT STABLE PROTEIN CRHSP-24-RELATED"/>
    <property type="match status" value="1"/>
</dbReference>
<organism evidence="4 5">
    <name type="scientific">Stereocaulon virgatum</name>
    <dbReference type="NCBI Taxonomy" id="373712"/>
    <lineage>
        <taxon>Eukaryota</taxon>
        <taxon>Fungi</taxon>
        <taxon>Dikarya</taxon>
        <taxon>Ascomycota</taxon>
        <taxon>Pezizomycotina</taxon>
        <taxon>Lecanoromycetes</taxon>
        <taxon>OSLEUM clade</taxon>
        <taxon>Lecanoromycetidae</taxon>
        <taxon>Lecanorales</taxon>
        <taxon>Lecanorineae</taxon>
        <taxon>Stereocaulaceae</taxon>
        <taxon>Stereocaulon</taxon>
    </lineage>
</organism>
<dbReference type="Gene3D" id="2.40.50.140">
    <property type="entry name" value="Nucleic acid-binding proteins"/>
    <property type="match status" value="5"/>
</dbReference>
<dbReference type="InterPro" id="IPR011129">
    <property type="entry name" value="CSD"/>
</dbReference>
<evidence type="ECO:0000313" key="5">
    <source>
        <dbReference type="Proteomes" id="UP001590950"/>
    </source>
</evidence>
<evidence type="ECO:0000256" key="2">
    <source>
        <dbReference type="SAM" id="MobiDB-lite"/>
    </source>
</evidence>
<reference evidence="4 5" key="1">
    <citation type="submission" date="2024-09" db="EMBL/GenBank/DDBJ databases">
        <title>Rethinking Asexuality: The Enigmatic Case of Functional Sexual Genes in Lepraria (Stereocaulaceae).</title>
        <authorList>
            <person name="Doellman M."/>
            <person name="Sun Y."/>
            <person name="Barcenas-Pena A."/>
            <person name="Lumbsch H.T."/>
            <person name="Grewe F."/>
        </authorList>
    </citation>
    <scope>NUCLEOTIDE SEQUENCE [LARGE SCALE GENOMIC DNA]</scope>
    <source>
        <strain evidence="4 5">Mercado 3170</strain>
    </source>
</reference>
<keyword evidence="5" id="KW-1185">Reference proteome</keyword>
<keyword evidence="1" id="KW-0597">Phosphoprotein</keyword>
<dbReference type="InterPro" id="IPR012340">
    <property type="entry name" value="NA-bd_OB-fold"/>
</dbReference>
<dbReference type="InterPro" id="IPR052069">
    <property type="entry name" value="Ca-reg_mRNA-binding_domain"/>
</dbReference>
<feature type="domain" description="CSD" evidence="3">
    <location>
        <begin position="145"/>
        <end position="207"/>
    </location>
</feature>
<evidence type="ECO:0000313" key="4">
    <source>
        <dbReference type="EMBL" id="KAL2037450.1"/>
    </source>
</evidence>
<dbReference type="CDD" id="cd04458">
    <property type="entry name" value="CSP_CDS"/>
    <property type="match status" value="2"/>
</dbReference>
<proteinExistence type="predicted"/>
<sequence>MDEHRENGTVKSWSEKGFGFIERDQGGSVFCHGRETPGRSGLVAGSRVSFVYETDEKGGKATHVQVDEAAEEVHKIRETGKIKRWNAEKGFGFIERDRGGDDAFVHKNDCGQCVSFIFEEGPKGVSAKNVKGEGEISTPVEEGDRELGKVKSYNEEKGFAFIGRCLGGEDLFAHKQEFGDIDPYPGQGVSFLVATAEKGDAAKKVRKVDNVPDLPTSDNGREFGTIKDFNVEKGWGFIIRTAGGENARFFDKACTAGLVPRKGLCISFVPEETERGPSAKDLREEDPERVRRVTAKISHGRVEEYYDPTVEKPTNGYGFIVPFNPPSYGAPKRYFFHMSEITTPDEDGGIEPGSNVSFIILAAKKDVQAAAVTLAEPPNNNDDKIKENVPSETLFGELGLGDSGNTSKEDRTSDGWGNWVA</sequence>
<dbReference type="EMBL" id="JBEFKJ010000040">
    <property type="protein sequence ID" value="KAL2037450.1"/>
    <property type="molecule type" value="Genomic_DNA"/>
</dbReference>
<evidence type="ECO:0000259" key="3">
    <source>
        <dbReference type="PROSITE" id="PS51857"/>
    </source>
</evidence>
<gene>
    <name evidence="4" type="ORF">N7G274_009730</name>
</gene>
<dbReference type="PROSITE" id="PS51857">
    <property type="entry name" value="CSD_2"/>
    <property type="match status" value="4"/>
</dbReference>